<dbReference type="HOGENOM" id="CLU_2689371_0_0_1"/>
<accession>R0KWC1</accession>
<dbReference type="EMBL" id="KB908481">
    <property type="protein sequence ID" value="EOA92032.1"/>
    <property type="molecule type" value="Genomic_DNA"/>
</dbReference>
<evidence type="ECO:0000313" key="1">
    <source>
        <dbReference type="EMBL" id="EOA92032.1"/>
    </source>
</evidence>
<dbReference type="AlphaFoldDB" id="R0KWC1"/>
<gene>
    <name evidence="1" type="ORF">SETTUDRAFT_162572</name>
</gene>
<protein>
    <submittedName>
        <fullName evidence="1">Uncharacterized protein</fullName>
    </submittedName>
</protein>
<organism evidence="1 2">
    <name type="scientific">Exserohilum turcicum (strain 28A)</name>
    <name type="common">Northern leaf blight fungus</name>
    <name type="synonym">Setosphaeria turcica</name>
    <dbReference type="NCBI Taxonomy" id="671987"/>
    <lineage>
        <taxon>Eukaryota</taxon>
        <taxon>Fungi</taxon>
        <taxon>Dikarya</taxon>
        <taxon>Ascomycota</taxon>
        <taxon>Pezizomycotina</taxon>
        <taxon>Dothideomycetes</taxon>
        <taxon>Pleosporomycetidae</taxon>
        <taxon>Pleosporales</taxon>
        <taxon>Pleosporineae</taxon>
        <taxon>Pleosporaceae</taxon>
        <taxon>Exserohilum</taxon>
    </lineage>
</organism>
<evidence type="ECO:0000313" key="2">
    <source>
        <dbReference type="Proteomes" id="UP000016935"/>
    </source>
</evidence>
<dbReference type="GeneID" id="19398440"/>
<reference evidence="1 2" key="1">
    <citation type="journal article" date="2012" name="PLoS Pathog.">
        <title>Diverse lifestyles and strategies of plant pathogenesis encoded in the genomes of eighteen Dothideomycetes fungi.</title>
        <authorList>
            <person name="Ohm R.A."/>
            <person name="Feau N."/>
            <person name="Henrissat B."/>
            <person name="Schoch C.L."/>
            <person name="Horwitz B.A."/>
            <person name="Barry K.W."/>
            <person name="Condon B.J."/>
            <person name="Copeland A.C."/>
            <person name="Dhillon B."/>
            <person name="Glaser F."/>
            <person name="Hesse C.N."/>
            <person name="Kosti I."/>
            <person name="LaButti K."/>
            <person name="Lindquist E.A."/>
            <person name="Lucas S."/>
            <person name="Salamov A.A."/>
            <person name="Bradshaw R.E."/>
            <person name="Ciuffetti L."/>
            <person name="Hamelin R.C."/>
            <person name="Kema G.H.J."/>
            <person name="Lawrence C."/>
            <person name="Scott J.A."/>
            <person name="Spatafora J.W."/>
            <person name="Turgeon B.G."/>
            <person name="de Wit P.J.G.M."/>
            <person name="Zhong S."/>
            <person name="Goodwin S.B."/>
            <person name="Grigoriev I.V."/>
        </authorList>
    </citation>
    <scope>NUCLEOTIDE SEQUENCE [LARGE SCALE GENOMIC DNA]</scope>
    <source>
        <strain evidence="2">28A</strain>
    </source>
</reference>
<name>R0KWC1_EXST2</name>
<dbReference type="Proteomes" id="UP000016935">
    <property type="component" value="Unassembled WGS sequence"/>
</dbReference>
<sequence>MESSMESIIQPNLPWHFLGQTYPAPRHVPKMRGREHCYRSMRHEQTVDSRRHILARLKVLETVSKQTGKRAVWR</sequence>
<reference evidence="1 2" key="2">
    <citation type="journal article" date="2013" name="PLoS Genet.">
        <title>Comparative genome structure, secondary metabolite, and effector coding capacity across Cochliobolus pathogens.</title>
        <authorList>
            <person name="Condon B.J."/>
            <person name="Leng Y."/>
            <person name="Wu D."/>
            <person name="Bushley K.E."/>
            <person name="Ohm R.A."/>
            <person name="Otillar R."/>
            <person name="Martin J."/>
            <person name="Schackwitz W."/>
            <person name="Grimwood J."/>
            <person name="MohdZainudin N."/>
            <person name="Xue C."/>
            <person name="Wang R."/>
            <person name="Manning V.A."/>
            <person name="Dhillon B."/>
            <person name="Tu Z.J."/>
            <person name="Steffenson B.J."/>
            <person name="Salamov A."/>
            <person name="Sun H."/>
            <person name="Lowry S."/>
            <person name="LaButti K."/>
            <person name="Han J."/>
            <person name="Copeland A."/>
            <person name="Lindquist E."/>
            <person name="Barry K."/>
            <person name="Schmutz J."/>
            <person name="Baker S.E."/>
            <person name="Ciuffetti L.M."/>
            <person name="Grigoriev I.V."/>
            <person name="Zhong S."/>
            <person name="Turgeon B.G."/>
        </authorList>
    </citation>
    <scope>NUCLEOTIDE SEQUENCE [LARGE SCALE GENOMIC DNA]</scope>
    <source>
        <strain evidence="2">28A</strain>
    </source>
</reference>
<keyword evidence="2" id="KW-1185">Reference proteome</keyword>
<dbReference type="RefSeq" id="XP_008021002.1">
    <property type="nucleotide sequence ID" value="XM_008022811.1"/>
</dbReference>
<proteinExistence type="predicted"/>